<keyword evidence="6" id="KW-0119">Carbohydrate metabolism</keyword>
<dbReference type="RefSeq" id="WP_228983691.1">
    <property type="nucleotide sequence ID" value="NZ_CAJQYY010000043.1"/>
</dbReference>
<dbReference type="InterPro" id="IPR010737">
    <property type="entry name" value="4-carb_acid_sugar_kinase_N"/>
</dbReference>
<keyword evidence="4 9" id="KW-0418">Kinase</keyword>
<protein>
    <submittedName>
        <fullName evidence="9">3-oxo-isoapionate kinase</fullName>
        <ecNumber evidence="9">2.7.1.-</ecNumber>
    </submittedName>
</protein>
<dbReference type="Pfam" id="PF17042">
    <property type="entry name" value="NBD_C"/>
    <property type="match status" value="1"/>
</dbReference>
<evidence type="ECO:0000256" key="3">
    <source>
        <dbReference type="ARBA" id="ARBA00022741"/>
    </source>
</evidence>
<dbReference type="SUPFAM" id="SSF142764">
    <property type="entry name" value="YgbK-like"/>
    <property type="match status" value="1"/>
</dbReference>
<evidence type="ECO:0000256" key="1">
    <source>
        <dbReference type="ARBA" id="ARBA00005715"/>
    </source>
</evidence>
<reference evidence="9 10" key="1">
    <citation type="submission" date="2021-04" db="EMBL/GenBank/DDBJ databases">
        <authorList>
            <person name="Vanwijnsberghe S."/>
        </authorList>
    </citation>
    <scope>NUCLEOTIDE SEQUENCE [LARGE SCALE GENOMIC DNA]</scope>
    <source>
        <strain evidence="9 10">LMG 32171</strain>
    </source>
</reference>
<proteinExistence type="inferred from homology"/>
<dbReference type="Pfam" id="PF07005">
    <property type="entry name" value="SBD_N"/>
    <property type="match status" value="1"/>
</dbReference>
<evidence type="ECO:0000256" key="5">
    <source>
        <dbReference type="ARBA" id="ARBA00022840"/>
    </source>
</evidence>
<evidence type="ECO:0000259" key="7">
    <source>
        <dbReference type="Pfam" id="PF07005"/>
    </source>
</evidence>
<evidence type="ECO:0000256" key="2">
    <source>
        <dbReference type="ARBA" id="ARBA00022679"/>
    </source>
</evidence>
<comment type="caution">
    <text evidence="9">The sequence shown here is derived from an EMBL/GenBank/DDBJ whole genome shotgun (WGS) entry which is preliminary data.</text>
</comment>
<keyword evidence="5" id="KW-0067">ATP-binding</keyword>
<accession>A0ABM8UAU1</accession>
<evidence type="ECO:0000313" key="9">
    <source>
        <dbReference type="EMBL" id="CAG4924480.1"/>
    </source>
</evidence>
<gene>
    <name evidence="9" type="primary">oiaK_2</name>
    <name evidence="9" type="ORF">R54767_05100</name>
</gene>
<dbReference type="EC" id="2.7.1.-" evidence="9"/>
<keyword evidence="3" id="KW-0547">Nucleotide-binding</keyword>
<evidence type="ECO:0000259" key="8">
    <source>
        <dbReference type="Pfam" id="PF17042"/>
    </source>
</evidence>
<dbReference type="InterPro" id="IPR037051">
    <property type="entry name" value="4-carb_acid_sugar_kinase_N_sf"/>
</dbReference>
<keyword evidence="2 9" id="KW-0808">Transferase</keyword>
<evidence type="ECO:0000256" key="6">
    <source>
        <dbReference type="ARBA" id="ARBA00023277"/>
    </source>
</evidence>
<dbReference type="Gene3D" id="3.40.980.20">
    <property type="entry name" value="Four-carbon acid sugar kinase, nucleotide binding domain"/>
    <property type="match status" value="1"/>
</dbReference>
<dbReference type="InterPro" id="IPR042213">
    <property type="entry name" value="NBD_C_sf"/>
</dbReference>
<feature type="domain" description="Four-carbon acid sugar kinase nucleotide binding" evidence="8">
    <location>
        <begin position="284"/>
        <end position="433"/>
    </location>
</feature>
<keyword evidence="10" id="KW-1185">Reference proteome</keyword>
<feature type="domain" description="Four-carbon acid sugar kinase N-terminal" evidence="7">
    <location>
        <begin position="8"/>
        <end position="252"/>
    </location>
</feature>
<sequence>MSDGPAYGFYGDDFTGATDTLAHLARAGLRTMLFFQPPTDAQLDAAGPLDAIGVASAARAMAPPAMKPALMRAGARFAELGVRILHYKVCSTFDSSPALGSIGAAVSTLRGFFPNPLVPVIGGQPGLQRYCAFGNLFAAGSSTGGGEAPPVLRIDRHPTMSRHPATPMLEADLRLHLQDQGLPGMGLIDWRHYTSTSGRLDAQVNGHIESACPAVLFDVLDDAHLAPIGRLLAERSAGVPLLAVGPSSVAQAWTMATRSADSSVPIASPAAALQVQRSSGPVFVFAGSLSPTTSRQIDAAHSYSRVEIDPAQVDAGSLDRYLDDIVTLLRSGKNVLTFTSRAFDQTSNRRDDTTRACAALVRRVVMSMTLRRICIAGGDTSSFAVQALGGWGLSYIGAIAEGVAMCRLHADAEELDGIEIALKGGQMGGIDFFERLLDESARRTTDKPNL</sequence>
<dbReference type="Gene3D" id="3.40.50.10840">
    <property type="entry name" value="Putative sugar-binding, N-terminal domain"/>
    <property type="match status" value="1"/>
</dbReference>
<evidence type="ECO:0000256" key="4">
    <source>
        <dbReference type="ARBA" id="ARBA00022777"/>
    </source>
</evidence>
<dbReference type="InterPro" id="IPR031475">
    <property type="entry name" value="NBD_C"/>
</dbReference>
<dbReference type="Proteomes" id="UP000789752">
    <property type="component" value="Unassembled WGS sequence"/>
</dbReference>
<dbReference type="GO" id="GO:0016301">
    <property type="term" value="F:kinase activity"/>
    <property type="evidence" value="ECO:0007669"/>
    <property type="project" value="UniProtKB-KW"/>
</dbReference>
<dbReference type="EMBL" id="CAJQYY010000043">
    <property type="protein sequence ID" value="CAG4924480.1"/>
    <property type="molecule type" value="Genomic_DNA"/>
</dbReference>
<comment type="similarity">
    <text evidence="1">Belongs to the four-carbon acid sugar kinase family.</text>
</comment>
<evidence type="ECO:0000313" key="10">
    <source>
        <dbReference type="Proteomes" id="UP000789752"/>
    </source>
</evidence>
<name>A0ABM8UAU1_9BURK</name>
<organism evidence="9 10">
    <name type="scientific">Paraburkholderia gardini</name>
    <dbReference type="NCBI Taxonomy" id="2823469"/>
    <lineage>
        <taxon>Bacteria</taxon>
        <taxon>Pseudomonadati</taxon>
        <taxon>Pseudomonadota</taxon>
        <taxon>Betaproteobacteria</taxon>
        <taxon>Burkholderiales</taxon>
        <taxon>Burkholderiaceae</taxon>
        <taxon>Paraburkholderia</taxon>
    </lineage>
</organism>